<feature type="signal peptide" evidence="6">
    <location>
        <begin position="1"/>
        <end position="24"/>
    </location>
</feature>
<dbReference type="PANTHER" id="PTHR30290:SF38">
    <property type="entry name" value="D,D-DIPEPTIDE-BINDING PERIPLASMIC PROTEIN DDPA-RELATED"/>
    <property type="match status" value="1"/>
</dbReference>
<keyword evidence="3 6" id="KW-0732">Signal</keyword>
<dbReference type="GO" id="GO:0030288">
    <property type="term" value="C:outer membrane-bounded periplasmic space"/>
    <property type="evidence" value="ECO:0007669"/>
    <property type="project" value="TreeGrafter"/>
</dbReference>
<dbReference type="Gene3D" id="3.10.105.10">
    <property type="entry name" value="Dipeptide-binding Protein, Domain 3"/>
    <property type="match status" value="1"/>
</dbReference>
<dbReference type="FunFam" id="3.40.190.10:FF:000036">
    <property type="entry name" value="Dipeptide ABC transporter, substrate-binding protein"/>
    <property type="match status" value="1"/>
</dbReference>
<protein>
    <submittedName>
        <fullName evidence="8">ABC transporter substrate-binding protein</fullName>
    </submittedName>
</protein>
<keyword evidence="5" id="KW-0653">Protein transport</keyword>
<proteinExistence type="inferred from homology"/>
<evidence type="ECO:0000313" key="9">
    <source>
        <dbReference type="Proteomes" id="UP000282760"/>
    </source>
</evidence>
<keyword evidence="2" id="KW-0813">Transport</keyword>
<dbReference type="FunFam" id="3.10.105.10:FF:000002">
    <property type="entry name" value="Dipeptide ABC transporter, substrate-binding protein"/>
    <property type="match status" value="1"/>
</dbReference>
<keyword evidence="4" id="KW-0571">Peptide transport</keyword>
<dbReference type="AlphaFoldDB" id="A0A3T0JPB1"/>
<evidence type="ECO:0000256" key="3">
    <source>
        <dbReference type="ARBA" id="ARBA00022729"/>
    </source>
</evidence>
<dbReference type="EMBL" id="CP024646">
    <property type="protein sequence ID" value="AZV25269.1"/>
    <property type="molecule type" value="Genomic_DNA"/>
</dbReference>
<evidence type="ECO:0000256" key="1">
    <source>
        <dbReference type="ARBA" id="ARBA00005695"/>
    </source>
</evidence>
<feature type="domain" description="Solute-binding protein family 5" evidence="7">
    <location>
        <begin position="71"/>
        <end position="457"/>
    </location>
</feature>
<dbReference type="InterPro" id="IPR030678">
    <property type="entry name" value="Peptide/Ni-bd"/>
</dbReference>
<dbReference type="Pfam" id="PF00496">
    <property type="entry name" value="SBP_bac_5"/>
    <property type="match status" value="1"/>
</dbReference>
<sequence>MLKHAVIPFLVGAGLLASAPFATAATNLVFCSEGSPAGFDPGQYTTGTDFDASAETMFNRLTQFERGGTAVIPGLATKWDISDDGLTYTFHLREGVKFHTTPYFKPTREFNADDVLFTFNRMINKDDPFRKAYPTEFPYFTDMGMDTNITKIDKVDDHTVKFTLKEVDAAFIQNMAMSFASVQSAEYAAQLLKQGKAADINQKPIGTGPFVFKSYQKDSNIRYTGNKDYWKPEDVKIDNLIFAITTDPSVRIQKLKKNECQVTLFPRPADLAALKADPTLKMPDQAGFNLGYIAYNVMDKVKGSNEPNPLADLRVRQALDMAVNKPQIIDSVYQGAGQLAVNAMPPTQWSYDTTIKDAKYDPEKAKQLLKEAGVKEGTEIVLWAMPVQRPYNPNAKLMAEMLQSDWAKIGLKVKIQSYEWGEYIKRSKGGENQGMLIGWSGDNGDPDNWLNVLFGCDSLSGNNFSKWCDKKFDGLVKEAKRTTDQAKRTELYKEAQHVLKDAVPMTPIAHSTVYQPMRANVQDFKISPFGLNSFYGVSVSK</sequence>
<accession>A0A3T0JPB1</accession>
<evidence type="ECO:0000256" key="6">
    <source>
        <dbReference type="SAM" id="SignalP"/>
    </source>
</evidence>
<evidence type="ECO:0000256" key="5">
    <source>
        <dbReference type="ARBA" id="ARBA00022927"/>
    </source>
</evidence>
<dbReference type="Gene3D" id="3.90.76.10">
    <property type="entry name" value="Dipeptide-binding Protein, Domain 1"/>
    <property type="match status" value="1"/>
</dbReference>
<dbReference type="InterPro" id="IPR039424">
    <property type="entry name" value="SBP_5"/>
</dbReference>
<dbReference type="FunFam" id="3.90.76.10:FF:000002">
    <property type="entry name" value="Dipeptide ABC transporter, substrate-binding protein"/>
    <property type="match status" value="1"/>
</dbReference>
<evidence type="ECO:0000256" key="2">
    <source>
        <dbReference type="ARBA" id="ARBA00022448"/>
    </source>
</evidence>
<evidence type="ECO:0000313" key="8">
    <source>
        <dbReference type="EMBL" id="AZV25269.1"/>
    </source>
</evidence>
<organism evidence="8 9">
    <name type="scientific">Pseudomonas syringae</name>
    <dbReference type="NCBI Taxonomy" id="317"/>
    <lineage>
        <taxon>Bacteria</taxon>
        <taxon>Pseudomonadati</taxon>
        <taxon>Pseudomonadota</taxon>
        <taxon>Gammaproteobacteria</taxon>
        <taxon>Pseudomonadales</taxon>
        <taxon>Pseudomonadaceae</taxon>
        <taxon>Pseudomonas</taxon>
    </lineage>
</organism>
<reference evidence="8 9" key="1">
    <citation type="submission" date="2017-11" db="EMBL/GenBank/DDBJ databases">
        <title>Effect of PGPRs.</title>
        <authorList>
            <person name="Oliva R."/>
            <person name="Nong J."/>
            <person name="Roman V."/>
        </authorList>
    </citation>
    <scope>NUCLEOTIDE SEQUENCE [LARGE SCALE GENOMIC DNA]</scope>
    <source>
        <strain evidence="8">Inb918</strain>
    </source>
</reference>
<dbReference type="Proteomes" id="UP000282760">
    <property type="component" value="Chromosome"/>
</dbReference>
<dbReference type="Gene3D" id="3.40.190.10">
    <property type="entry name" value="Periplasmic binding protein-like II"/>
    <property type="match status" value="1"/>
</dbReference>
<name>A0A3T0JPB1_PSESX</name>
<feature type="chain" id="PRO_5019477390" evidence="6">
    <location>
        <begin position="25"/>
        <end position="541"/>
    </location>
</feature>
<evidence type="ECO:0000259" key="7">
    <source>
        <dbReference type="Pfam" id="PF00496"/>
    </source>
</evidence>
<dbReference type="InterPro" id="IPR000914">
    <property type="entry name" value="SBP_5_dom"/>
</dbReference>
<dbReference type="PROSITE" id="PS01040">
    <property type="entry name" value="SBP_BACTERIAL_5"/>
    <property type="match status" value="1"/>
</dbReference>
<dbReference type="GO" id="GO:0043190">
    <property type="term" value="C:ATP-binding cassette (ABC) transporter complex"/>
    <property type="evidence" value="ECO:0007669"/>
    <property type="project" value="InterPro"/>
</dbReference>
<dbReference type="GO" id="GO:0042938">
    <property type="term" value="P:dipeptide transport"/>
    <property type="evidence" value="ECO:0007669"/>
    <property type="project" value="TreeGrafter"/>
</dbReference>
<dbReference type="GO" id="GO:0015031">
    <property type="term" value="P:protein transport"/>
    <property type="evidence" value="ECO:0007669"/>
    <property type="project" value="UniProtKB-KW"/>
</dbReference>
<dbReference type="SUPFAM" id="SSF53850">
    <property type="entry name" value="Periplasmic binding protein-like II"/>
    <property type="match status" value="1"/>
</dbReference>
<dbReference type="GO" id="GO:1904680">
    <property type="term" value="F:peptide transmembrane transporter activity"/>
    <property type="evidence" value="ECO:0007669"/>
    <property type="project" value="TreeGrafter"/>
</dbReference>
<evidence type="ECO:0000256" key="4">
    <source>
        <dbReference type="ARBA" id="ARBA00022856"/>
    </source>
</evidence>
<dbReference type="PANTHER" id="PTHR30290">
    <property type="entry name" value="PERIPLASMIC BINDING COMPONENT OF ABC TRANSPORTER"/>
    <property type="match status" value="1"/>
</dbReference>
<dbReference type="PIRSF" id="PIRSF002741">
    <property type="entry name" value="MppA"/>
    <property type="match status" value="1"/>
</dbReference>
<dbReference type="InterPro" id="IPR023765">
    <property type="entry name" value="SBP_5_CS"/>
</dbReference>
<dbReference type="CDD" id="cd08493">
    <property type="entry name" value="PBP2_DppA_like"/>
    <property type="match status" value="1"/>
</dbReference>
<comment type="similarity">
    <text evidence="1">Belongs to the bacterial solute-binding protein 5 family.</text>
</comment>
<gene>
    <name evidence="8" type="ORF">CT157_04450</name>
</gene>